<gene>
    <name evidence="1" type="ORF">MUK42_04473</name>
</gene>
<accession>A0A9E7K9H3</accession>
<sequence>MGNSLSGKKRIIKVMKVDGTSLKLKPPAHAESVLRDCPGYDLLESEQPGRLRRMRRCARGSSTFSWSCPGLVGADAPERQERLESLMLTHRTTSGILLTGKTTSAAVEAEEGKDGTVRLKMRLPKAEMEKLMRESKTATEAAAKIAELCVVRDGGATKMPQLRTPAVGTGRKEVRAAECESLTSAIRSVEGINRM</sequence>
<protein>
    <submittedName>
        <fullName evidence="1">Uncharacterized protein</fullName>
    </submittedName>
</protein>
<keyword evidence="2" id="KW-1185">Reference proteome</keyword>
<name>A0A9E7K9H3_9LILI</name>
<evidence type="ECO:0000313" key="1">
    <source>
        <dbReference type="EMBL" id="URE09169.1"/>
    </source>
</evidence>
<dbReference type="PANTHER" id="PTHR33148:SF3">
    <property type="entry name" value="DUF4228 DOMAIN PROTEIN"/>
    <property type="match status" value="1"/>
</dbReference>
<dbReference type="EMBL" id="CP097508">
    <property type="protein sequence ID" value="URE09169.1"/>
    <property type="molecule type" value="Genomic_DNA"/>
</dbReference>
<dbReference type="AlphaFoldDB" id="A0A9E7K9H3"/>
<organism evidence="1 2">
    <name type="scientific">Musa troglodytarum</name>
    <name type="common">fe'i banana</name>
    <dbReference type="NCBI Taxonomy" id="320322"/>
    <lineage>
        <taxon>Eukaryota</taxon>
        <taxon>Viridiplantae</taxon>
        <taxon>Streptophyta</taxon>
        <taxon>Embryophyta</taxon>
        <taxon>Tracheophyta</taxon>
        <taxon>Spermatophyta</taxon>
        <taxon>Magnoliopsida</taxon>
        <taxon>Liliopsida</taxon>
        <taxon>Zingiberales</taxon>
        <taxon>Musaceae</taxon>
        <taxon>Musa</taxon>
    </lineage>
</organism>
<dbReference type="PANTHER" id="PTHR33148">
    <property type="entry name" value="PLASTID MOVEMENT IMPAIRED PROTEIN-RELATED"/>
    <property type="match status" value="1"/>
</dbReference>
<dbReference type="OrthoDB" id="676555at2759"/>
<reference evidence="1" key="1">
    <citation type="submission" date="2022-05" db="EMBL/GenBank/DDBJ databases">
        <title>The Musa troglodytarum L. genome provides insights into the mechanism of non-climacteric behaviour and enrichment of carotenoids.</title>
        <authorList>
            <person name="Wang J."/>
        </authorList>
    </citation>
    <scope>NUCLEOTIDE SEQUENCE</scope>
    <source>
        <tissue evidence="1">Leaf</tissue>
    </source>
</reference>
<dbReference type="Proteomes" id="UP001055439">
    <property type="component" value="Chromosome 6"/>
</dbReference>
<proteinExistence type="predicted"/>
<evidence type="ECO:0000313" key="2">
    <source>
        <dbReference type="Proteomes" id="UP001055439"/>
    </source>
</evidence>